<organism evidence="3 4">
    <name type="scientific">Aspergillus avenaceus</name>
    <dbReference type="NCBI Taxonomy" id="36643"/>
    <lineage>
        <taxon>Eukaryota</taxon>
        <taxon>Fungi</taxon>
        <taxon>Dikarya</taxon>
        <taxon>Ascomycota</taxon>
        <taxon>Pezizomycotina</taxon>
        <taxon>Eurotiomycetes</taxon>
        <taxon>Eurotiomycetidae</taxon>
        <taxon>Eurotiales</taxon>
        <taxon>Aspergillaceae</taxon>
        <taxon>Aspergillus</taxon>
        <taxon>Aspergillus subgen. Circumdati</taxon>
    </lineage>
</organism>
<feature type="region of interest" description="Disordered" evidence="1">
    <location>
        <begin position="843"/>
        <end position="983"/>
    </location>
</feature>
<reference evidence="3 4" key="1">
    <citation type="submission" date="2019-04" db="EMBL/GenBank/DDBJ databases">
        <title>Friends and foes A comparative genomics study of 23 Aspergillus species from section Flavi.</title>
        <authorList>
            <consortium name="DOE Joint Genome Institute"/>
            <person name="Kjaerbolling I."/>
            <person name="Vesth T."/>
            <person name="Frisvad J.C."/>
            <person name="Nybo J.L."/>
            <person name="Theobald S."/>
            <person name="Kildgaard S."/>
            <person name="Isbrandt T."/>
            <person name="Kuo A."/>
            <person name="Sato A."/>
            <person name="Lyhne E.K."/>
            <person name="Kogle M.E."/>
            <person name="Wiebenga A."/>
            <person name="Kun R.S."/>
            <person name="Lubbers R.J."/>
            <person name="Makela M.R."/>
            <person name="Barry K."/>
            <person name="Chovatia M."/>
            <person name="Clum A."/>
            <person name="Daum C."/>
            <person name="Haridas S."/>
            <person name="He G."/>
            <person name="LaButti K."/>
            <person name="Lipzen A."/>
            <person name="Mondo S."/>
            <person name="Riley R."/>
            <person name="Salamov A."/>
            <person name="Simmons B.A."/>
            <person name="Magnuson J.K."/>
            <person name="Henrissat B."/>
            <person name="Mortensen U.H."/>
            <person name="Larsen T.O."/>
            <person name="Devries R.P."/>
            <person name="Grigoriev I.V."/>
            <person name="Machida M."/>
            <person name="Baker S.E."/>
            <person name="Andersen M.R."/>
        </authorList>
    </citation>
    <scope>NUCLEOTIDE SEQUENCE [LARGE SCALE GENOMIC DNA]</scope>
    <source>
        <strain evidence="3 4">IBT 18842</strain>
    </source>
</reference>
<dbReference type="InterPro" id="IPR003959">
    <property type="entry name" value="ATPase_AAA_core"/>
</dbReference>
<evidence type="ECO:0000313" key="3">
    <source>
        <dbReference type="EMBL" id="KAE8152984.1"/>
    </source>
</evidence>
<dbReference type="EMBL" id="ML742045">
    <property type="protein sequence ID" value="KAE8152984.1"/>
    <property type="molecule type" value="Genomic_DNA"/>
</dbReference>
<accession>A0A5N6U335</accession>
<dbReference type="SMART" id="SM00382">
    <property type="entry name" value="AAA"/>
    <property type="match status" value="1"/>
</dbReference>
<keyword evidence="4" id="KW-1185">Reference proteome</keyword>
<dbReference type="InterPro" id="IPR054289">
    <property type="entry name" value="DUF7025"/>
</dbReference>
<dbReference type="Pfam" id="PF23232">
    <property type="entry name" value="AAA_lid_13"/>
    <property type="match status" value="1"/>
</dbReference>
<gene>
    <name evidence="3" type="ORF">BDV25DRAFT_47994</name>
</gene>
<dbReference type="InterPro" id="IPR027417">
    <property type="entry name" value="P-loop_NTPase"/>
</dbReference>
<dbReference type="InterPro" id="IPR056599">
    <property type="entry name" value="AAA_lid_fung"/>
</dbReference>
<name>A0A5N6U335_ASPAV</name>
<dbReference type="SUPFAM" id="SSF52540">
    <property type="entry name" value="P-loop containing nucleoside triphosphate hydrolases"/>
    <property type="match status" value="1"/>
</dbReference>
<dbReference type="PANTHER" id="PTHR46411">
    <property type="entry name" value="FAMILY ATPASE, PUTATIVE-RELATED"/>
    <property type="match status" value="1"/>
</dbReference>
<evidence type="ECO:0000313" key="4">
    <source>
        <dbReference type="Proteomes" id="UP000325780"/>
    </source>
</evidence>
<dbReference type="GO" id="GO:0005524">
    <property type="term" value="F:ATP binding"/>
    <property type="evidence" value="ECO:0007669"/>
    <property type="project" value="InterPro"/>
</dbReference>
<proteinExistence type="predicted"/>
<dbReference type="Gene3D" id="3.40.50.300">
    <property type="entry name" value="P-loop containing nucleotide triphosphate hydrolases"/>
    <property type="match status" value="1"/>
</dbReference>
<dbReference type="CDD" id="cd19481">
    <property type="entry name" value="RecA-like_protease"/>
    <property type="match status" value="1"/>
</dbReference>
<feature type="compositionally biased region" description="Polar residues" evidence="1">
    <location>
        <begin position="875"/>
        <end position="891"/>
    </location>
</feature>
<dbReference type="GO" id="GO:0016887">
    <property type="term" value="F:ATP hydrolysis activity"/>
    <property type="evidence" value="ECO:0007669"/>
    <property type="project" value="InterPro"/>
</dbReference>
<evidence type="ECO:0000259" key="2">
    <source>
        <dbReference type="SMART" id="SM00382"/>
    </source>
</evidence>
<dbReference type="PANTHER" id="PTHR46411:SF3">
    <property type="entry name" value="AAA+ ATPASE DOMAIN-CONTAINING PROTEIN"/>
    <property type="match status" value="1"/>
</dbReference>
<dbReference type="InterPro" id="IPR003593">
    <property type="entry name" value="AAA+_ATPase"/>
</dbReference>
<sequence length="983" mass="111367">MDVPAMEDYIQQLEKRLDVLENLAATLQAQQKGDRPSAPSTRGLEGPSDGTSDHENGEEEAQNPIQIPDSDPATGQPPSPPIELKVVQMSYTAFIYHAHPMASQPFIEIPLFPKGRKVAEQEKESFDNSIRSVRPEKALEMIRNAHLDSGPLNSRFTQFRITSKSLVDTLKSAWNLSDQDSEQMVYYRPFIEPFHYLENTKARLAEMEAHSNEDPVSPSGHDVEQEPKEPSLLAQLQFYVRFIEQDILPYYTRMKSLTASDNFSVDFEDLFHLFQLGDIIVFPEAAVHPETLNTGYRGDQKLWRVYSKLWRLKSDEFVVDAYCIDYNGDSYVCTRGSFTIWRYEGAVRVTSLKVFPIRFADNMQDLCNEAKERGQAFQRFIKSKLVSHNGWASEPNQIDPTLRFITGDVVIDFAETFKAHPDCKPVSRVPDEEYSEGSTQNGFAEGALWYWVDGEKLGESKETWSWYSAHYTQWIQQSDYCRQEDPFLSALIKGEQARYTLREEDLYLLPRRLFGYSLQDRRFVAVDVGNLTPIDYQSSKFDNLIINQAHERMLRALVESHFTRKEAYNAIGLPMTTQDIVQNKGRGLIILLHGVPGVGKTSTTETIASEFKKPLLPITSGDLGVDPATVEQSLKEIFRLAQAWDCILLLDEADVFLTERVPSDLKRNALVSVFLRVLDYYTGVLFLTTNRVGTIDEAFKSRLHVSLYYPPLKRKQTEKIWQVNLRRAAEIEVEQSRIANETPMTIDHEGIMDFARDHYQRGEETGSGVWNGRQIRNAFLIASALARFEKSRSDRPKPFDLNASHFKTVVKTGFGFERYLHEVKGRSDSEAAFLHGTRADYILSSHGQPDRNNSSPGQEIPRGLPHRPVTPVADQVNSGWNSGYQASQGLTSPPYGSYPEPSQHHAPPFLSPGHNPAQLPLQSQQRHPSTDAGAYAERWGPQPMNPTYRPPQFMAAGSPATHPPTKAGWSGGQPGHYPDSDDE</sequence>
<feature type="domain" description="AAA+ ATPase" evidence="2">
    <location>
        <begin position="586"/>
        <end position="713"/>
    </location>
</feature>
<feature type="compositionally biased region" description="Polar residues" evidence="1">
    <location>
        <begin position="845"/>
        <end position="857"/>
    </location>
</feature>
<dbReference type="Pfam" id="PF00004">
    <property type="entry name" value="AAA"/>
    <property type="match status" value="1"/>
</dbReference>
<evidence type="ECO:0000256" key="1">
    <source>
        <dbReference type="SAM" id="MobiDB-lite"/>
    </source>
</evidence>
<dbReference type="AlphaFoldDB" id="A0A5N6U335"/>
<feature type="region of interest" description="Disordered" evidence="1">
    <location>
        <begin position="27"/>
        <end position="82"/>
    </location>
</feature>
<dbReference type="Proteomes" id="UP000325780">
    <property type="component" value="Unassembled WGS sequence"/>
</dbReference>
<dbReference type="OrthoDB" id="10042665at2759"/>
<protein>
    <recommendedName>
        <fullName evidence="2">AAA+ ATPase domain-containing protein</fullName>
    </recommendedName>
</protein>
<dbReference type="Pfam" id="PF22942">
    <property type="entry name" value="DUF7025"/>
    <property type="match status" value="1"/>
</dbReference>